<dbReference type="InterPro" id="IPR006442">
    <property type="entry name" value="Antitoxin_Phd/YefM"/>
</dbReference>
<dbReference type="NCBIfam" id="TIGR01552">
    <property type="entry name" value="phd_fam"/>
    <property type="match status" value="1"/>
</dbReference>
<organism evidence="3 4">
    <name type="scientific">Staphylococcus warneri</name>
    <dbReference type="NCBI Taxonomy" id="1292"/>
    <lineage>
        <taxon>Bacteria</taxon>
        <taxon>Bacillati</taxon>
        <taxon>Bacillota</taxon>
        <taxon>Bacilli</taxon>
        <taxon>Bacillales</taxon>
        <taxon>Staphylococcaceae</taxon>
        <taxon>Staphylococcus</taxon>
    </lineage>
</organism>
<sequence>MLTMNKVKTEAISEMKNRPMNVFEEANRKNEPIYVTKHNQVAGVVLSQYDYENIINKLDDYENELDELRVYTRINNPNAKLIKDEDVRTEEARNIQYEENDGWE</sequence>
<comment type="similarity">
    <text evidence="1 2">Belongs to the phD/YefM antitoxin family.</text>
</comment>
<comment type="function">
    <text evidence="2">Antitoxin component of a type II toxin-antitoxin (TA) system.</text>
</comment>
<dbReference type="SUPFAM" id="SSF143120">
    <property type="entry name" value="YefM-like"/>
    <property type="match status" value="1"/>
</dbReference>
<dbReference type="InterPro" id="IPR036165">
    <property type="entry name" value="YefM-like_sf"/>
</dbReference>
<protein>
    <recommendedName>
        <fullName evidence="2">Antitoxin</fullName>
    </recommendedName>
</protein>
<comment type="caution">
    <text evidence="3">The sequence shown here is derived from an EMBL/GenBank/DDBJ whole genome shotgun (WGS) entry which is preliminary data.</text>
</comment>
<accession>A0A8B2ZHX2</accession>
<name>A0A8B2ZHX2_STAWA</name>
<dbReference type="EMBL" id="QSTD01000009">
    <property type="protein sequence ID" value="RGM28321.1"/>
    <property type="molecule type" value="Genomic_DNA"/>
</dbReference>
<dbReference type="Gene3D" id="3.40.1620.10">
    <property type="entry name" value="YefM-like domain"/>
    <property type="match status" value="1"/>
</dbReference>
<reference evidence="3 4" key="1">
    <citation type="submission" date="2018-08" db="EMBL/GenBank/DDBJ databases">
        <title>A genome reference for cultivated species of the human gut microbiota.</title>
        <authorList>
            <person name="Zou Y."/>
            <person name="Xue W."/>
            <person name="Luo G."/>
        </authorList>
    </citation>
    <scope>NUCLEOTIDE SEQUENCE [LARGE SCALE GENOMIC DNA]</scope>
    <source>
        <strain evidence="3 4">OM08-17AT</strain>
    </source>
</reference>
<proteinExistence type="inferred from homology"/>
<gene>
    <name evidence="3" type="ORF">DXC19_11600</name>
</gene>
<dbReference type="Pfam" id="PF02604">
    <property type="entry name" value="PhdYeFM_antitox"/>
    <property type="match status" value="1"/>
</dbReference>
<evidence type="ECO:0000313" key="3">
    <source>
        <dbReference type="EMBL" id="RGM28321.1"/>
    </source>
</evidence>
<dbReference type="RefSeq" id="WP_117725976.1">
    <property type="nucleotide sequence ID" value="NZ_CABMFV010000009.1"/>
</dbReference>
<evidence type="ECO:0000313" key="4">
    <source>
        <dbReference type="Proteomes" id="UP000261016"/>
    </source>
</evidence>
<dbReference type="AlphaFoldDB" id="A0A8B2ZHX2"/>
<evidence type="ECO:0000256" key="1">
    <source>
        <dbReference type="ARBA" id="ARBA00009981"/>
    </source>
</evidence>
<evidence type="ECO:0000256" key="2">
    <source>
        <dbReference type="RuleBase" id="RU362080"/>
    </source>
</evidence>
<dbReference type="Proteomes" id="UP000261016">
    <property type="component" value="Unassembled WGS sequence"/>
</dbReference>